<reference evidence="3 4" key="1">
    <citation type="submission" date="2015-01" db="EMBL/GenBank/DDBJ databases">
        <title>Deinococcus puniceus/DY1/ whole genome sequencing.</title>
        <authorList>
            <person name="Kim M.K."/>
            <person name="Srinivasan S."/>
            <person name="Lee J.-J."/>
        </authorList>
    </citation>
    <scope>NUCLEOTIDE SEQUENCE [LARGE SCALE GENOMIC DNA]</scope>
    <source>
        <strain evidence="3 4">DY1</strain>
    </source>
</reference>
<keyword evidence="4" id="KW-1185">Reference proteome</keyword>
<gene>
    <name evidence="3" type="ORF">SU48_12925</name>
</gene>
<dbReference type="GO" id="GO:0003677">
    <property type="term" value="F:DNA binding"/>
    <property type="evidence" value="ECO:0007669"/>
    <property type="project" value="InterPro"/>
</dbReference>
<evidence type="ECO:0000259" key="2">
    <source>
        <dbReference type="SMART" id="SM00421"/>
    </source>
</evidence>
<dbReference type="InterPro" id="IPR016032">
    <property type="entry name" value="Sig_transdc_resp-reg_C-effctor"/>
</dbReference>
<dbReference type="InterPro" id="IPR036388">
    <property type="entry name" value="WH-like_DNA-bd_sf"/>
</dbReference>
<dbReference type="Gene3D" id="1.10.10.10">
    <property type="entry name" value="Winged helix-like DNA-binding domain superfamily/Winged helix DNA-binding domain"/>
    <property type="match status" value="1"/>
</dbReference>
<evidence type="ECO:0000256" key="1">
    <source>
        <dbReference type="SAM" id="MobiDB-lite"/>
    </source>
</evidence>
<dbReference type="InterPro" id="IPR000792">
    <property type="entry name" value="Tscrpt_reg_LuxR_C"/>
</dbReference>
<dbReference type="EMBL" id="CP011387">
    <property type="protein sequence ID" value="ANE44514.1"/>
    <property type="molecule type" value="Genomic_DNA"/>
</dbReference>
<dbReference type="SUPFAM" id="SSF46894">
    <property type="entry name" value="C-terminal effector domain of the bipartite response regulators"/>
    <property type="match status" value="1"/>
</dbReference>
<feature type="region of interest" description="Disordered" evidence="1">
    <location>
        <begin position="72"/>
        <end position="91"/>
    </location>
</feature>
<accession>A0A172TC55</accession>
<protein>
    <recommendedName>
        <fullName evidence="2">HTH luxR-type domain-containing protein</fullName>
    </recommendedName>
</protein>
<dbReference type="KEGG" id="dpu:SU48_12925"/>
<proteinExistence type="predicted"/>
<organism evidence="3 4">
    <name type="scientific">Deinococcus puniceus</name>
    <dbReference type="NCBI Taxonomy" id="1182568"/>
    <lineage>
        <taxon>Bacteria</taxon>
        <taxon>Thermotogati</taxon>
        <taxon>Deinococcota</taxon>
        <taxon>Deinococci</taxon>
        <taxon>Deinococcales</taxon>
        <taxon>Deinococcaceae</taxon>
        <taxon>Deinococcus</taxon>
    </lineage>
</organism>
<evidence type="ECO:0000313" key="3">
    <source>
        <dbReference type="EMBL" id="ANE44514.1"/>
    </source>
</evidence>
<dbReference type="Proteomes" id="UP000077363">
    <property type="component" value="Chromosome"/>
</dbReference>
<dbReference type="GO" id="GO:0006355">
    <property type="term" value="P:regulation of DNA-templated transcription"/>
    <property type="evidence" value="ECO:0007669"/>
    <property type="project" value="InterPro"/>
</dbReference>
<dbReference type="SMART" id="SM00421">
    <property type="entry name" value="HTH_LUXR"/>
    <property type="match status" value="1"/>
</dbReference>
<dbReference type="RefSeq" id="WP_064015600.1">
    <property type="nucleotide sequence ID" value="NZ_CP011387.1"/>
</dbReference>
<name>A0A172TC55_9DEIO</name>
<dbReference type="AlphaFoldDB" id="A0A172TC55"/>
<feature type="domain" description="HTH luxR-type" evidence="2">
    <location>
        <begin position="10"/>
        <end position="67"/>
    </location>
</feature>
<evidence type="ECO:0000313" key="4">
    <source>
        <dbReference type="Proteomes" id="UP000077363"/>
    </source>
</evidence>
<feature type="compositionally biased region" description="Polar residues" evidence="1">
    <location>
        <begin position="75"/>
        <end position="91"/>
    </location>
</feature>
<dbReference type="OrthoDB" id="67136at2"/>
<dbReference type="Pfam" id="PF00196">
    <property type="entry name" value="GerE"/>
    <property type="match status" value="1"/>
</dbReference>
<sequence length="91" mass="9695">MYLPACVTQFVSLTICKQALVTELARGACSKHITSLLGGTEGTVKVYLSDIFRKLGVKSCAEAIAQLMPPDTTESETLTAQQTSASITKDI</sequence>